<proteinExistence type="predicted"/>
<evidence type="ECO:0000313" key="2">
    <source>
        <dbReference type="Proteomes" id="UP000198639"/>
    </source>
</evidence>
<sequence>MSLRLPLLHNLKLDIRDAWKSKEIGVPLLSNKLLREAKAIGLPVEVLRFDRDPEDSEFLLNLQSDDRLKQAHIVRLRNNICHGNLNIFTKEEDGEGKIYRSDIEKEAKELEEVAITWGEGYGRWHSGLEAETDGPENAPAKVG</sequence>
<dbReference type="EMBL" id="FOLD01000030">
    <property type="protein sequence ID" value="SFD62813.1"/>
    <property type="molecule type" value="Genomic_DNA"/>
</dbReference>
<name>A0A1I1U2A3_9BURK</name>
<reference evidence="2" key="1">
    <citation type="submission" date="2016-10" db="EMBL/GenBank/DDBJ databases">
        <authorList>
            <person name="Varghese N."/>
            <person name="Submissions S."/>
        </authorList>
    </citation>
    <scope>NUCLEOTIDE SEQUENCE [LARGE SCALE GENOMIC DNA]</scope>
    <source>
        <strain evidence="2">CGMCC 1.12041</strain>
    </source>
</reference>
<gene>
    <name evidence="1" type="ORF">SAMN05216204_13065</name>
</gene>
<evidence type="ECO:0000313" key="1">
    <source>
        <dbReference type="EMBL" id="SFD62813.1"/>
    </source>
</evidence>
<protein>
    <submittedName>
        <fullName evidence="1">Uncharacterized protein</fullName>
    </submittedName>
</protein>
<keyword evidence="2" id="KW-1185">Reference proteome</keyword>
<dbReference type="Proteomes" id="UP000198639">
    <property type="component" value="Unassembled WGS sequence"/>
</dbReference>
<dbReference type="AlphaFoldDB" id="A0A1I1U2A3"/>
<accession>A0A1I1U2A3</accession>
<organism evidence="1 2">
    <name type="scientific">Massilia yuzhufengensis</name>
    <dbReference type="NCBI Taxonomy" id="1164594"/>
    <lineage>
        <taxon>Bacteria</taxon>
        <taxon>Pseudomonadati</taxon>
        <taxon>Pseudomonadota</taxon>
        <taxon>Betaproteobacteria</taxon>
        <taxon>Burkholderiales</taxon>
        <taxon>Oxalobacteraceae</taxon>
        <taxon>Telluria group</taxon>
        <taxon>Massilia</taxon>
    </lineage>
</organism>